<dbReference type="GeneID" id="30172613"/>
<organism evidence="2">
    <name type="scientific">Kwoniella pini CBS 10737</name>
    <dbReference type="NCBI Taxonomy" id="1296096"/>
    <lineage>
        <taxon>Eukaryota</taxon>
        <taxon>Fungi</taxon>
        <taxon>Dikarya</taxon>
        <taxon>Basidiomycota</taxon>
        <taxon>Agaricomycotina</taxon>
        <taxon>Tremellomycetes</taxon>
        <taxon>Tremellales</taxon>
        <taxon>Cryptococcaceae</taxon>
        <taxon>Kwoniella</taxon>
    </lineage>
</organism>
<reference evidence="2" key="1">
    <citation type="submission" date="2013-07" db="EMBL/GenBank/DDBJ databases">
        <title>The Genome Sequence of Cryptococcus pinus CBS10737.</title>
        <authorList>
            <consortium name="The Broad Institute Genome Sequencing Platform"/>
            <person name="Cuomo C."/>
            <person name="Litvintseva A."/>
            <person name="Chen Y."/>
            <person name="Heitman J."/>
            <person name="Sun S."/>
            <person name="Springer D."/>
            <person name="Dromer F."/>
            <person name="Young S.K."/>
            <person name="Zeng Q."/>
            <person name="Gargeya S."/>
            <person name="Fitzgerald M."/>
            <person name="Abouelleil A."/>
            <person name="Alvarado L."/>
            <person name="Berlin A.M."/>
            <person name="Chapman S.B."/>
            <person name="Dewar J."/>
            <person name="Goldberg J."/>
            <person name="Griggs A."/>
            <person name="Gujja S."/>
            <person name="Hansen M."/>
            <person name="Howarth C."/>
            <person name="Imamovic A."/>
            <person name="Larimer J."/>
            <person name="McCowan C."/>
            <person name="Murphy C."/>
            <person name="Pearson M."/>
            <person name="Priest M."/>
            <person name="Roberts A."/>
            <person name="Saif S."/>
            <person name="Shea T."/>
            <person name="Sykes S."/>
            <person name="Wortman J."/>
            <person name="Nusbaum C."/>
            <person name="Birren B."/>
        </authorList>
    </citation>
    <scope>NUCLEOTIDE SEQUENCE [LARGE SCALE GENOMIC DNA]</scope>
    <source>
        <strain evidence="2">CBS 10737</strain>
    </source>
</reference>
<reference evidence="3" key="2">
    <citation type="submission" date="2013-07" db="EMBL/GenBank/DDBJ databases">
        <authorList>
            <consortium name="The Broad Institute Genome Sequencing Platform"/>
            <person name="Cuomo C."/>
            <person name="Litvintseva A."/>
            <person name="Chen Y."/>
            <person name="Heitman J."/>
            <person name="Sun S."/>
            <person name="Springer D."/>
            <person name="Dromer F."/>
            <person name="Young S.K."/>
            <person name="Zeng Q."/>
            <person name="Gargeya S."/>
            <person name="Fitzgerald M."/>
            <person name="Abouelleil A."/>
            <person name="Alvarado L."/>
            <person name="Berlin A.M."/>
            <person name="Chapman S.B."/>
            <person name="Dewar J."/>
            <person name="Goldberg J."/>
            <person name="Griggs A."/>
            <person name="Gujja S."/>
            <person name="Hansen M."/>
            <person name="Howarth C."/>
            <person name="Imamovic A."/>
            <person name="Larimer J."/>
            <person name="McCowan C."/>
            <person name="Murphy C."/>
            <person name="Pearson M."/>
            <person name="Priest M."/>
            <person name="Roberts A."/>
            <person name="Saif S."/>
            <person name="Shea T."/>
            <person name="Sykes S."/>
            <person name="Wortman J."/>
            <person name="Nusbaum C."/>
            <person name="Birren B."/>
        </authorList>
    </citation>
    <scope>NUCLEOTIDE SEQUENCE</scope>
    <source>
        <strain evidence="3">CBS 10737</strain>
    </source>
</reference>
<keyword evidence="4" id="KW-1185">Reference proteome</keyword>
<feature type="compositionally biased region" description="Acidic residues" evidence="1">
    <location>
        <begin position="195"/>
        <end position="208"/>
    </location>
</feature>
<feature type="region of interest" description="Disordered" evidence="1">
    <location>
        <begin position="193"/>
        <end position="282"/>
    </location>
</feature>
<dbReference type="EMBL" id="CP144523">
    <property type="protein sequence ID" value="WWC70231.1"/>
    <property type="molecule type" value="Genomic_DNA"/>
</dbReference>
<feature type="compositionally biased region" description="Low complexity" evidence="1">
    <location>
        <begin position="30"/>
        <end position="41"/>
    </location>
</feature>
<feature type="region of interest" description="Disordered" evidence="1">
    <location>
        <begin position="812"/>
        <end position="866"/>
    </location>
</feature>
<evidence type="ECO:0000313" key="3">
    <source>
        <dbReference type="EMBL" id="WWC70231.1"/>
    </source>
</evidence>
<sequence length="866" mass="96223">MADLPAQLRPTPPQSQSLSPTVVLSEINPNVKDSNSNNYYDSKSRKGSLFSTMGTGEKSNHPQLPPIVTHPIKRRHANLELDTDNHQAESSILTSHAVEESAPHLQSGSSNSETIQTYFVPPLYHPLPKGPPCNTPEVIGKAIKRQKRDSLNSTPNSTISDSVKAGIAGRGLTIREHRNSLDVVVKGEKSNLEWPWEDDDDDDEDIQDDKELTKEERRRRRREEKKCLTSAPISVSKKNENQVSEQKFPRKELETSIADRLSKTATNNKRSSSAPTLKMKASDQKVDKESFATTWGGKPLRWKEFSINKQLDLGRKPLIQTTLQVQKHSGATKSSSHIPTSDNQDKIPGRAAGPNTIDSQNLQSTEPVKTPLTSMGMTAGASAVLPQLADSVATNQHPLQTSMLNQPVPGLTIPIMQRLPPSGDNSSPDTLHRAFPPNTILMESAKKTPNMAHPTVQPFAVNSGPVTLNMLLSHPGPNQVNGLPLMSTLTATTQSNLQPTPLQQQIRLVPGQITTASALQEHKTTVEPVILRRLAQAKEIIDSLQYQLRTAEINRDWYYGTLYWTNVVADKLVAHTSYSFIASTMAKLCGRYLEQESIPLEQLHSPLPPDSIHSLLIDLAVSVDCMPPNINNLQTCPIMESIFYRVIRILMRDYDSLTTIEIHSNDKNQIVVPGISAKDPIHFLRPPDILWVFVHVGEPRFYTPLVNAVRTSLWACPTTRRGIALLLLLGRLQGSRMTLGIENKVWARNLGLILENNHSQLPDTINENATLNTISQFTLNRVEEPEIELALRYVKSVRDQEKAKKDAMMTEYQVEQKGGRGGTGAGVGVKKRMSEGSNKKEEEEEEEEEGKGKGQRRGKRRKTSHV</sequence>
<protein>
    <submittedName>
        <fullName evidence="2">Uncharacterized protein</fullName>
    </submittedName>
</protein>
<dbReference type="AlphaFoldDB" id="A0A1B9I2E3"/>
<dbReference type="EMBL" id="KI894011">
    <property type="protein sequence ID" value="OCF49720.1"/>
    <property type="molecule type" value="Genomic_DNA"/>
</dbReference>
<evidence type="ECO:0000256" key="1">
    <source>
        <dbReference type="SAM" id="MobiDB-lite"/>
    </source>
</evidence>
<gene>
    <name evidence="2" type="ORF">I206_04244</name>
    <name evidence="3" type="ORF">I206_104181</name>
</gene>
<evidence type="ECO:0000313" key="4">
    <source>
        <dbReference type="Proteomes" id="UP000094020"/>
    </source>
</evidence>
<proteinExistence type="predicted"/>
<dbReference type="RefSeq" id="XP_019010939.1">
    <property type="nucleotide sequence ID" value="XM_019155981.1"/>
</dbReference>
<dbReference type="KEGG" id="kpin:30172613"/>
<dbReference type="Proteomes" id="UP000094020">
    <property type="component" value="Chromosome 5"/>
</dbReference>
<feature type="region of interest" description="Disordered" evidence="1">
    <location>
        <begin position="328"/>
        <end position="362"/>
    </location>
</feature>
<dbReference type="OrthoDB" id="2565364at2759"/>
<evidence type="ECO:0000313" key="2">
    <source>
        <dbReference type="EMBL" id="OCF49720.1"/>
    </source>
</evidence>
<reference evidence="2" key="3">
    <citation type="submission" date="2016-07" db="EMBL/GenBank/DDBJ databases">
        <title>Evolution of pathogenesis and genome organization in the Tremellales.</title>
        <authorList>
            <person name="Cuomo C."/>
            <person name="Litvintseva A."/>
            <person name="Heitman J."/>
            <person name="Chen Y."/>
            <person name="Sun S."/>
            <person name="Springer D."/>
            <person name="Dromer F."/>
            <person name="Young S."/>
            <person name="Zeng Q."/>
            <person name="Chapman S."/>
            <person name="Gujja S."/>
            <person name="Saif S."/>
            <person name="Birren B."/>
        </authorList>
    </citation>
    <scope>NUCLEOTIDE SEQUENCE</scope>
    <source>
        <strain evidence="2">CBS 10737</strain>
    </source>
</reference>
<feature type="compositionally biased region" description="Polar residues" evidence="1">
    <location>
        <begin position="263"/>
        <end position="275"/>
    </location>
</feature>
<feature type="compositionally biased region" description="Basic residues" evidence="1">
    <location>
        <begin position="853"/>
        <end position="866"/>
    </location>
</feature>
<feature type="compositionally biased region" description="Basic and acidic residues" evidence="1">
    <location>
        <begin position="832"/>
        <end position="841"/>
    </location>
</feature>
<feature type="compositionally biased region" description="Polar residues" evidence="1">
    <location>
        <begin position="328"/>
        <end position="342"/>
    </location>
</feature>
<name>A0A1B9I2E3_9TREE</name>
<feature type="region of interest" description="Disordered" evidence="1">
    <location>
        <begin position="1"/>
        <end position="67"/>
    </location>
</feature>
<reference evidence="3" key="4">
    <citation type="submission" date="2024-02" db="EMBL/GenBank/DDBJ databases">
        <title>Comparative genomics of Cryptococcus and Kwoniella reveals pathogenesis evolution and contrasting modes of karyotype evolution via chromosome fusion or intercentromeric recombination.</title>
        <authorList>
            <person name="Coelho M.A."/>
            <person name="David-Palma M."/>
            <person name="Shea T."/>
            <person name="Bowers K."/>
            <person name="McGinley-Smith S."/>
            <person name="Mohammad A.W."/>
            <person name="Gnirke A."/>
            <person name="Yurkov A.M."/>
            <person name="Nowrousian M."/>
            <person name="Sun S."/>
            <person name="Cuomo C.A."/>
            <person name="Heitman J."/>
        </authorList>
    </citation>
    <scope>NUCLEOTIDE SEQUENCE</scope>
    <source>
        <strain evidence="3">CBS 10737</strain>
    </source>
</reference>
<accession>A0A1B9I2E3</accession>